<keyword evidence="2" id="KW-0812">Transmembrane</keyword>
<dbReference type="InterPro" id="IPR008910">
    <property type="entry name" value="MSC_TM_helix"/>
</dbReference>
<keyword evidence="4" id="KW-1185">Reference proteome</keyword>
<evidence type="ECO:0000256" key="1">
    <source>
        <dbReference type="SAM" id="MobiDB-lite"/>
    </source>
</evidence>
<dbReference type="AlphaFoldDB" id="A0A345PME4"/>
<reference evidence="4" key="1">
    <citation type="submission" date="2017-11" db="EMBL/GenBank/DDBJ databases">
        <authorList>
            <person name="Zhu W."/>
        </authorList>
    </citation>
    <scope>NUCLEOTIDE SEQUENCE [LARGE SCALE GENOMIC DNA]</scope>
    <source>
        <strain evidence="4">160</strain>
    </source>
</reference>
<dbReference type="PANTHER" id="PTHR30221:SF1">
    <property type="entry name" value="SMALL-CONDUCTANCE MECHANOSENSITIVE CHANNEL"/>
    <property type="match status" value="1"/>
</dbReference>
<dbReference type="OrthoDB" id="1411407at2"/>
<accession>A0A345PME4</accession>
<dbReference type="Gene3D" id="1.10.287.1260">
    <property type="match status" value="3"/>
</dbReference>
<dbReference type="Proteomes" id="UP000253908">
    <property type="component" value="Chromosome"/>
</dbReference>
<dbReference type="Pfam" id="PF05552">
    <property type="entry name" value="MS_channel_1st_1"/>
    <property type="match status" value="5"/>
</dbReference>
<feature type="transmembrane region" description="Helical" evidence="2">
    <location>
        <begin position="425"/>
        <end position="446"/>
    </location>
</feature>
<evidence type="ECO:0000313" key="3">
    <source>
        <dbReference type="EMBL" id="AXI11174.1"/>
    </source>
</evidence>
<feature type="transmembrane region" description="Helical" evidence="2">
    <location>
        <begin position="458"/>
        <end position="479"/>
    </location>
</feature>
<feature type="transmembrane region" description="Helical" evidence="2">
    <location>
        <begin position="198"/>
        <end position="223"/>
    </location>
</feature>
<feature type="transmembrane region" description="Helical" evidence="2">
    <location>
        <begin position="356"/>
        <end position="377"/>
    </location>
</feature>
<dbReference type="EMBL" id="CP024848">
    <property type="protein sequence ID" value="AXI11174.1"/>
    <property type="molecule type" value="Genomic_DNA"/>
</dbReference>
<sequence>MFDRYFSVSFMDGLQNLVIAILVLIIGWIIAKVIANTVEKALKKTSIDEKLVNKFRVDQGEKKIDANKIISKVVYYILLLIVFILFFNVLSLDMIANPLSNLISTFLSVIPAVLKAILILALAWILATAVRWLIIEGSKKINLQQFLRKIKVANTEEQVSNIPQTLGKIAFYLILLLFIPAVLNALSISGVAEPFSGLLATILAFIPKFIAAAIIFAVGWFVAKIVKDIVTNLLLAVGTEKLVKQLKLDKVFEGTSLSAFVGNLVFILIMIPVTITSLEQLELTGITEPAISMLNKAITMIPNILIAIALVLIGIWLGKLIGDFARDYLGRLGFDRFVAKASNKSFAANKLTPSDVVGYVVQFVIVFFLVIQALNVVQLDFLVGVATAITAYLPQVLAAVLILGVAFILGNVVDKVLRNILAGPSANVLASFAKYAIIALSVFMALTQLGIAPSIVNAAFILILGGLSLAFGLAFGLGGKDFAAKYLRKFEHTIDETSVKEKKPEPKINNNGINSNVSKEEKNIQRSLENGKLEN</sequence>
<keyword evidence="2" id="KW-0472">Membrane</keyword>
<proteinExistence type="predicted"/>
<dbReference type="NCBIfam" id="NF033912">
    <property type="entry name" value="msc"/>
    <property type="match status" value="1"/>
</dbReference>
<feature type="transmembrane region" description="Helical" evidence="2">
    <location>
        <begin position="298"/>
        <end position="318"/>
    </location>
</feature>
<evidence type="ECO:0000313" key="4">
    <source>
        <dbReference type="Proteomes" id="UP000253908"/>
    </source>
</evidence>
<feature type="transmembrane region" description="Helical" evidence="2">
    <location>
        <begin position="73"/>
        <end position="92"/>
    </location>
</feature>
<feature type="transmembrane region" description="Helical" evidence="2">
    <location>
        <begin position="112"/>
        <end position="134"/>
    </location>
</feature>
<name>A0A345PME4_9BACI</name>
<feature type="transmembrane region" description="Helical" evidence="2">
    <location>
        <begin position="389"/>
        <end position="413"/>
    </location>
</feature>
<keyword evidence="2" id="KW-1133">Transmembrane helix</keyword>
<feature type="transmembrane region" description="Helical" evidence="2">
    <location>
        <begin position="257"/>
        <end position="278"/>
    </location>
</feature>
<organism evidence="3 4">
    <name type="scientific">Oceanobacillus zhaokaii</name>
    <dbReference type="NCBI Taxonomy" id="2052660"/>
    <lineage>
        <taxon>Bacteria</taxon>
        <taxon>Bacillati</taxon>
        <taxon>Bacillota</taxon>
        <taxon>Bacilli</taxon>
        <taxon>Bacillales</taxon>
        <taxon>Bacillaceae</taxon>
        <taxon>Oceanobacillus</taxon>
    </lineage>
</organism>
<gene>
    <name evidence="3" type="ORF">CUC15_13235</name>
</gene>
<dbReference type="PANTHER" id="PTHR30221">
    <property type="entry name" value="SMALL-CONDUCTANCE MECHANOSENSITIVE CHANNEL"/>
    <property type="match status" value="1"/>
</dbReference>
<dbReference type="KEGG" id="ocn:CUC15_13235"/>
<dbReference type="GO" id="GO:0008381">
    <property type="term" value="F:mechanosensitive monoatomic ion channel activity"/>
    <property type="evidence" value="ECO:0007669"/>
    <property type="project" value="InterPro"/>
</dbReference>
<feature type="transmembrane region" description="Helical" evidence="2">
    <location>
        <begin position="14"/>
        <end position="35"/>
    </location>
</feature>
<feature type="compositionally biased region" description="Basic and acidic residues" evidence="1">
    <location>
        <begin position="518"/>
        <end position="535"/>
    </location>
</feature>
<protein>
    <submittedName>
        <fullName evidence="3">Uncharacterized protein</fullName>
    </submittedName>
</protein>
<dbReference type="InterPro" id="IPR045275">
    <property type="entry name" value="MscS_archaea/bacteria_type"/>
</dbReference>
<feature type="region of interest" description="Disordered" evidence="1">
    <location>
        <begin position="498"/>
        <end position="535"/>
    </location>
</feature>
<feature type="transmembrane region" description="Helical" evidence="2">
    <location>
        <begin position="169"/>
        <end position="192"/>
    </location>
</feature>
<evidence type="ECO:0000256" key="2">
    <source>
        <dbReference type="SAM" id="Phobius"/>
    </source>
</evidence>